<comment type="caution">
    <text evidence="1">The sequence shown here is derived from an EMBL/GenBank/DDBJ whole genome shotgun (WGS) entry which is preliminary data.</text>
</comment>
<dbReference type="AlphaFoldDB" id="A0A560ECU6"/>
<dbReference type="Proteomes" id="UP000319949">
    <property type="component" value="Unassembled WGS sequence"/>
</dbReference>
<accession>A0A560ECU6</accession>
<gene>
    <name evidence="1" type="ORF">FBZ96_1011017</name>
</gene>
<proteinExistence type="predicted"/>
<evidence type="ECO:0000313" key="2">
    <source>
        <dbReference type="Proteomes" id="UP000319949"/>
    </source>
</evidence>
<dbReference type="Gene3D" id="1.10.30.50">
    <property type="match status" value="1"/>
</dbReference>
<evidence type="ECO:0000313" key="1">
    <source>
        <dbReference type="EMBL" id="TWB07199.1"/>
    </source>
</evidence>
<dbReference type="RefSeq" id="WP_145657647.1">
    <property type="nucleotide sequence ID" value="NZ_VITK01000001.1"/>
</dbReference>
<name>A0A560ECU6_9BRAD</name>
<protein>
    <submittedName>
        <fullName evidence="1">Uncharacterized protein</fullName>
    </submittedName>
</protein>
<dbReference type="OrthoDB" id="7069328at2"/>
<sequence length="222" mass="25088">MSGYKFTAAQRFAVYTVHGAVCYLNGEPLYLKAMRVDHVLPRSLKDDSERLSTVLKDYGLADDFDLDSFENWLPTCDPCNSAKYKEPFRPTPIIQRYIERARAKAAETKALAERIVTNQAISKALNTIEMAIDQAQFDPNILAPLIELYEEHQRRAQAREFRVTPQFTVLHEREGYRIIQSSYGVGYVPDAAQPSSLCPDCGNYGPWSGARCMSCGHLIEVD</sequence>
<reference evidence="1 2" key="1">
    <citation type="submission" date="2019-06" db="EMBL/GenBank/DDBJ databases">
        <title>Genomic Encyclopedia of Type Strains, Phase IV (KMG-V): Genome sequencing to study the core and pangenomes of soil and plant-associated prokaryotes.</title>
        <authorList>
            <person name="Whitman W."/>
        </authorList>
    </citation>
    <scope>NUCLEOTIDE SEQUENCE [LARGE SCALE GENOMIC DNA]</scope>
    <source>
        <strain evidence="1 2">BR 510</strain>
    </source>
</reference>
<dbReference type="EMBL" id="VITK01000001">
    <property type="protein sequence ID" value="TWB07199.1"/>
    <property type="molecule type" value="Genomic_DNA"/>
</dbReference>
<keyword evidence="2" id="KW-1185">Reference proteome</keyword>
<organism evidence="1 2">
    <name type="scientific">Bradyrhizobium stylosanthis</name>
    <dbReference type="NCBI Taxonomy" id="1803665"/>
    <lineage>
        <taxon>Bacteria</taxon>
        <taxon>Pseudomonadati</taxon>
        <taxon>Pseudomonadota</taxon>
        <taxon>Alphaproteobacteria</taxon>
        <taxon>Hyphomicrobiales</taxon>
        <taxon>Nitrobacteraceae</taxon>
        <taxon>Bradyrhizobium</taxon>
    </lineage>
</organism>